<evidence type="ECO:0000256" key="12">
    <source>
        <dbReference type="SAM" id="SignalP"/>
    </source>
</evidence>
<feature type="region of interest" description="Disordered" evidence="11">
    <location>
        <begin position="200"/>
        <end position="222"/>
    </location>
</feature>
<feature type="domain" description="OmpA-like" evidence="13">
    <location>
        <begin position="222"/>
        <end position="333"/>
    </location>
</feature>
<dbReference type="InterPro" id="IPR000498">
    <property type="entry name" value="OmpA-like_TM_dom"/>
</dbReference>
<evidence type="ECO:0000256" key="6">
    <source>
        <dbReference type="ARBA" id="ARBA00023065"/>
    </source>
</evidence>
<dbReference type="InterPro" id="IPR050330">
    <property type="entry name" value="Bact_OuterMem_StrucFunc"/>
</dbReference>
<evidence type="ECO:0000259" key="13">
    <source>
        <dbReference type="PROSITE" id="PS51123"/>
    </source>
</evidence>
<dbReference type="Proteomes" id="UP000305675">
    <property type="component" value="Unassembled WGS sequence"/>
</dbReference>
<evidence type="ECO:0000256" key="3">
    <source>
        <dbReference type="ARBA" id="ARBA00022448"/>
    </source>
</evidence>
<dbReference type="Pfam" id="PF00691">
    <property type="entry name" value="OmpA"/>
    <property type="match status" value="1"/>
</dbReference>
<keyword evidence="8 10" id="KW-0472">Membrane</keyword>
<evidence type="ECO:0000256" key="4">
    <source>
        <dbReference type="ARBA" id="ARBA00022452"/>
    </source>
</evidence>
<evidence type="ECO:0000256" key="7">
    <source>
        <dbReference type="ARBA" id="ARBA00023114"/>
    </source>
</evidence>
<protein>
    <recommendedName>
        <fullName evidence="13">OmpA-like domain-containing protein</fullName>
    </recommendedName>
</protein>
<keyword evidence="9" id="KW-0998">Cell outer membrane</keyword>
<dbReference type="CDD" id="cd07185">
    <property type="entry name" value="OmpA_C-like"/>
    <property type="match status" value="1"/>
</dbReference>
<evidence type="ECO:0000313" key="15">
    <source>
        <dbReference type="Proteomes" id="UP000305675"/>
    </source>
</evidence>
<keyword evidence="5" id="KW-0812">Transmembrane</keyword>
<keyword evidence="15" id="KW-1185">Reference proteome</keyword>
<feature type="signal peptide" evidence="12">
    <location>
        <begin position="1"/>
        <end position="20"/>
    </location>
</feature>
<comment type="similarity">
    <text evidence="2">Belongs to the outer membrane OOP (TC 1.B.6) superfamily. OmpA family.</text>
</comment>
<comment type="subcellular location">
    <subcellularLocation>
        <location evidence="1">Cell outer membrane</location>
        <topology evidence="1">Multi-pass membrane protein</topology>
    </subcellularLocation>
</comment>
<dbReference type="SUPFAM" id="SSF56925">
    <property type="entry name" value="OMPA-like"/>
    <property type="match status" value="1"/>
</dbReference>
<dbReference type="PROSITE" id="PS51123">
    <property type="entry name" value="OMPA_2"/>
    <property type="match status" value="1"/>
</dbReference>
<dbReference type="GO" id="GO:0015288">
    <property type="term" value="F:porin activity"/>
    <property type="evidence" value="ECO:0007669"/>
    <property type="project" value="UniProtKB-KW"/>
</dbReference>
<evidence type="ECO:0000256" key="2">
    <source>
        <dbReference type="ARBA" id="ARBA00005710"/>
    </source>
</evidence>
<dbReference type="PANTHER" id="PTHR30329">
    <property type="entry name" value="STATOR ELEMENT OF FLAGELLAR MOTOR COMPLEX"/>
    <property type="match status" value="1"/>
</dbReference>
<gene>
    <name evidence="14" type="ORF">FCL42_07610</name>
</gene>
<dbReference type="GO" id="GO:0009279">
    <property type="term" value="C:cell outer membrane"/>
    <property type="evidence" value="ECO:0007669"/>
    <property type="project" value="UniProtKB-SubCell"/>
</dbReference>
<evidence type="ECO:0000256" key="8">
    <source>
        <dbReference type="ARBA" id="ARBA00023136"/>
    </source>
</evidence>
<sequence>MKRSAVTALLLLGASSVAVADSHNPWYLGVGLGQNDWQGVCPDTGTGDLSCDDNDFAWDIFGGYRFNPNVGLELGYVDLGEADWSDQLSSRNTDGSGVRFGIVGNLPIMERLDFNAEIGGFWYDVEVDTPTFSNSDDGIQPYLGAGVTYKLSQDWELGVRYRHFMDMDPGSMANTVSSHYWGLQLSYHFGAKPAPVVAAKPEPVVEPEPKPEPKPVPPPPPVKEVAPSTVLYFDLDSDIVAGDEADKLSDIGRYMKAHPEVRAELVGHTDKVGNAAYNQKLGLRRAEHVRDTLVEQHNIGASRVEILSVGEEGATINIDRSERKVTVNLFGMK</sequence>
<dbReference type="RefSeq" id="WP_136862803.1">
    <property type="nucleotide sequence ID" value="NZ_SWCJ01000004.1"/>
</dbReference>
<feature type="chain" id="PRO_5020585000" description="OmpA-like domain-containing protein" evidence="12">
    <location>
        <begin position="21"/>
        <end position="333"/>
    </location>
</feature>
<evidence type="ECO:0000256" key="10">
    <source>
        <dbReference type="PROSITE-ProRule" id="PRU00473"/>
    </source>
</evidence>
<dbReference type="PRINTS" id="PR01021">
    <property type="entry name" value="OMPADOMAIN"/>
</dbReference>
<evidence type="ECO:0000256" key="5">
    <source>
        <dbReference type="ARBA" id="ARBA00022692"/>
    </source>
</evidence>
<keyword evidence="12" id="KW-0732">Signal</keyword>
<comment type="caution">
    <text evidence="14">The sequence shown here is derived from an EMBL/GenBank/DDBJ whole genome shotgun (WGS) entry which is preliminary data.</text>
</comment>
<dbReference type="InterPro" id="IPR036737">
    <property type="entry name" value="OmpA-like_sf"/>
</dbReference>
<keyword evidence="4" id="KW-1134">Transmembrane beta strand</keyword>
<dbReference type="InterPro" id="IPR011250">
    <property type="entry name" value="OMP/PagP_B-barrel"/>
</dbReference>
<dbReference type="PANTHER" id="PTHR30329:SF21">
    <property type="entry name" value="LIPOPROTEIN YIAD-RELATED"/>
    <property type="match status" value="1"/>
</dbReference>
<name>A0A4U1BPN6_9GAMM</name>
<evidence type="ECO:0000256" key="1">
    <source>
        <dbReference type="ARBA" id="ARBA00004571"/>
    </source>
</evidence>
<keyword evidence="3" id="KW-0813">Transport</keyword>
<dbReference type="GO" id="GO:0006811">
    <property type="term" value="P:monoatomic ion transport"/>
    <property type="evidence" value="ECO:0007669"/>
    <property type="project" value="UniProtKB-KW"/>
</dbReference>
<reference evidence="14 15" key="1">
    <citation type="submission" date="2019-04" db="EMBL/GenBank/DDBJ databases">
        <authorList>
            <person name="Hwang J.C."/>
        </authorList>
    </citation>
    <scope>NUCLEOTIDE SEQUENCE [LARGE SCALE GENOMIC DNA]</scope>
    <source>
        <strain evidence="14 15">IMCC35002</strain>
    </source>
</reference>
<dbReference type="InterPro" id="IPR006665">
    <property type="entry name" value="OmpA-like"/>
</dbReference>
<evidence type="ECO:0000313" key="14">
    <source>
        <dbReference type="EMBL" id="TKB56074.1"/>
    </source>
</evidence>
<keyword evidence="6" id="KW-0406">Ion transport</keyword>
<dbReference type="Gene3D" id="3.30.1330.60">
    <property type="entry name" value="OmpA-like domain"/>
    <property type="match status" value="1"/>
</dbReference>
<evidence type="ECO:0000256" key="9">
    <source>
        <dbReference type="ARBA" id="ARBA00023237"/>
    </source>
</evidence>
<organism evidence="14 15">
    <name type="scientific">Ferrimonas aestuarii</name>
    <dbReference type="NCBI Taxonomy" id="2569539"/>
    <lineage>
        <taxon>Bacteria</taxon>
        <taxon>Pseudomonadati</taxon>
        <taxon>Pseudomonadota</taxon>
        <taxon>Gammaproteobacteria</taxon>
        <taxon>Alteromonadales</taxon>
        <taxon>Ferrimonadaceae</taxon>
        <taxon>Ferrimonas</taxon>
    </lineage>
</organism>
<keyword evidence="7" id="KW-0626">Porin</keyword>
<accession>A0A4U1BPN6</accession>
<dbReference type="InterPro" id="IPR006664">
    <property type="entry name" value="OMP_bac"/>
</dbReference>
<proteinExistence type="inferred from homology"/>
<dbReference type="SUPFAM" id="SSF103088">
    <property type="entry name" value="OmpA-like"/>
    <property type="match status" value="1"/>
</dbReference>
<dbReference type="Pfam" id="PF01389">
    <property type="entry name" value="OmpA_membrane"/>
    <property type="match status" value="1"/>
</dbReference>
<dbReference type="EMBL" id="SWCJ01000004">
    <property type="protein sequence ID" value="TKB56074.1"/>
    <property type="molecule type" value="Genomic_DNA"/>
</dbReference>
<evidence type="ECO:0000256" key="11">
    <source>
        <dbReference type="SAM" id="MobiDB-lite"/>
    </source>
</evidence>
<dbReference type="OrthoDB" id="9805832at2"/>
<dbReference type="GO" id="GO:0046930">
    <property type="term" value="C:pore complex"/>
    <property type="evidence" value="ECO:0007669"/>
    <property type="project" value="UniProtKB-KW"/>
</dbReference>
<dbReference type="Gene3D" id="2.40.160.20">
    <property type="match status" value="1"/>
</dbReference>
<dbReference type="AlphaFoldDB" id="A0A4U1BPN6"/>